<sequence length="256" mass="26871">MDITSILGLVVAIGFILLGQILEGGHPSSIMQLTAAIIVFGGTLGAVMVAFPTRDFMRGVKMLRMAFVETRSDLAALVAQIGELAAVARREGVLALESRVASLEDPFLRKAVQYVVDGVDPSVARESLEAEIDSVYAEQVIGAKVYESAGGFAPTVGILGAVLGLIHVMENLSDPSKLGGGIAVAFVATVYGVGAANILFLPIANKLKRKVSLEKERKLLITEGILGIQEGLNPRVLEEKLRSYAGGLGAEAKQAA</sequence>
<keyword evidence="2" id="KW-1003">Cell membrane</keyword>
<evidence type="ECO:0000256" key="4">
    <source>
        <dbReference type="ARBA" id="ARBA00022779"/>
    </source>
</evidence>
<accession>A0A0K1PIT4</accession>
<dbReference type="STRING" id="1391653.AKJ08_3406"/>
<dbReference type="InterPro" id="IPR002898">
    <property type="entry name" value="MotA_ExbB_proton_chnl"/>
</dbReference>
<dbReference type="GO" id="GO:0006935">
    <property type="term" value="P:chemotaxis"/>
    <property type="evidence" value="ECO:0007669"/>
    <property type="project" value="InterPro"/>
</dbReference>
<evidence type="ECO:0000256" key="1">
    <source>
        <dbReference type="ARBA" id="ARBA00004651"/>
    </source>
</evidence>
<dbReference type="AlphaFoldDB" id="A0A0K1PIT4"/>
<dbReference type="PANTHER" id="PTHR30433">
    <property type="entry name" value="CHEMOTAXIS PROTEIN MOTA"/>
    <property type="match status" value="1"/>
</dbReference>
<dbReference type="PANTHER" id="PTHR30433:SF3">
    <property type="entry name" value="MOTILITY PROTEIN A"/>
    <property type="match status" value="1"/>
</dbReference>
<feature type="transmembrane region" description="Helical" evidence="8">
    <location>
        <begin position="29"/>
        <end position="51"/>
    </location>
</feature>
<gene>
    <name evidence="11" type="ORF">AKJ08_3406</name>
</gene>
<dbReference type="Pfam" id="PF20560">
    <property type="entry name" value="MotA_N"/>
    <property type="match status" value="1"/>
</dbReference>
<dbReference type="GO" id="GO:0015031">
    <property type="term" value="P:protein transport"/>
    <property type="evidence" value="ECO:0007669"/>
    <property type="project" value="UniProtKB-KW"/>
</dbReference>
<evidence type="ECO:0000256" key="5">
    <source>
        <dbReference type="ARBA" id="ARBA00022989"/>
    </source>
</evidence>
<dbReference type="GO" id="GO:0071978">
    <property type="term" value="P:bacterial-type flagellum-dependent swarming motility"/>
    <property type="evidence" value="ECO:0007669"/>
    <property type="project" value="InterPro"/>
</dbReference>
<keyword evidence="11" id="KW-0969">Cilium</keyword>
<dbReference type="Proteomes" id="UP000055590">
    <property type="component" value="Chromosome"/>
</dbReference>
<keyword evidence="11" id="KW-0282">Flagellum</keyword>
<evidence type="ECO:0000256" key="6">
    <source>
        <dbReference type="ARBA" id="ARBA00023136"/>
    </source>
</evidence>
<feature type="domain" description="MotA/TolQ/ExbB proton channel" evidence="9">
    <location>
        <begin position="102"/>
        <end position="214"/>
    </location>
</feature>
<name>A0A0K1PIT4_9BACT</name>
<evidence type="ECO:0000313" key="11">
    <source>
        <dbReference type="EMBL" id="AKU93019.1"/>
    </source>
</evidence>
<feature type="transmembrane region" description="Helical" evidence="8">
    <location>
        <begin position="149"/>
        <end position="169"/>
    </location>
</feature>
<proteinExistence type="inferred from homology"/>
<keyword evidence="7" id="KW-0653">Protein transport</keyword>
<protein>
    <submittedName>
        <fullName evidence="11">Flagellar motor rotation protein MotA</fullName>
    </submittedName>
</protein>
<keyword evidence="11" id="KW-0966">Cell projection</keyword>
<dbReference type="OrthoDB" id="9806929at2"/>
<dbReference type="InterPro" id="IPR047055">
    <property type="entry name" value="MotA-like"/>
</dbReference>
<feature type="transmembrane region" description="Helical" evidence="8">
    <location>
        <begin position="181"/>
        <end position="203"/>
    </location>
</feature>
<evidence type="ECO:0000256" key="2">
    <source>
        <dbReference type="ARBA" id="ARBA00022475"/>
    </source>
</evidence>
<keyword evidence="3 8" id="KW-0812">Transmembrane</keyword>
<evidence type="ECO:0000256" key="8">
    <source>
        <dbReference type="SAM" id="Phobius"/>
    </source>
</evidence>
<keyword evidence="5 8" id="KW-1133">Transmembrane helix</keyword>
<feature type="domain" description="Motility protein A N-terminal" evidence="10">
    <location>
        <begin position="6"/>
        <end position="91"/>
    </location>
</feature>
<comment type="similarity">
    <text evidence="7">Belongs to the exbB/tolQ family.</text>
</comment>
<dbReference type="GO" id="GO:0005886">
    <property type="term" value="C:plasma membrane"/>
    <property type="evidence" value="ECO:0007669"/>
    <property type="project" value="UniProtKB-SubCell"/>
</dbReference>
<reference evidence="11 12" key="1">
    <citation type="submission" date="2015-08" db="EMBL/GenBank/DDBJ databases">
        <authorList>
            <person name="Babu N.S."/>
            <person name="Beckwith C.J."/>
            <person name="Beseler K.G."/>
            <person name="Brison A."/>
            <person name="Carone J.V."/>
            <person name="Caskin T.P."/>
            <person name="Diamond M."/>
            <person name="Durham M.E."/>
            <person name="Foxe J.M."/>
            <person name="Go M."/>
            <person name="Henderson B.A."/>
            <person name="Jones I.B."/>
            <person name="McGettigan J.A."/>
            <person name="Micheletti S.J."/>
            <person name="Nasrallah M.E."/>
            <person name="Ortiz D."/>
            <person name="Piller C.R."/>
            <person name="Privatt S.R."/>
            <person name="Schneider S.L."/>
            <person name="Sharp S."/>
            <person name="Smith T.C."/>
            <person name="Stanton J.D."/>
            <person name="Ullery H.E."/>
            <person name="Wilson R.J."/>
            <person name="Serrano M.G."/>
            <person name="Buck G."/>
            <person name="Lee V."/>
            <person name="Wang Y."/>
            <person name="Carvalho R."/>
            <person name="Voegtly L."/>
            <person name="Shi R."/>
            <person name="Duckworth R."/>
            <person name="Johnson A."/>
            <person name="Loviza R."/>
            <person name="Walstead R."/>
            <person name="Shah Z."/>
            <person name="Kiflezghi M."/>
            <person name="Wade K."/>
            <person name="Ball S.L."/>
            <person name="Bradley K.W."/>
            <person name="Asai D.J."/>
            <person name="Bowman C.A."/>
            <person name="Russell D.A."/>
            <person name="Pope W.H."/>
            <person name="Jacobs-Sera D."/>
            <person name="Hendrix R.W."/>
            <person name="Hatfull G.F."/>
        </authorList>
    </citation>
    <scope>NUCLEOTIDE SEQUENCE [LARGE SCALE GENOMIC DNA]</scope>
    <source>
        <strain evidence="11 12">DSM 27710</strain>
    </source>
</reference>
<keyword evidence="12" id="KW-1185">Reference proteome</keyword>
<evidence type="ECO:0000256" key="7">
    <source>
        <dbReference type="RuleBase" id="RU004057"/>
    </source>
</evidence>
<keyword evidence="7" id="KW-0813">Transport</keyword>
<dbReference type="NCBIfam" id="NF006583">
    <property type="entry name" value="PRK09109.1"/>
    <property type="match status" value="1"/>
</dbReference>
<dbReference type="PATRIC" id="fig|1391653.3.peg.3556"/>
<keyword evidence="4" id="KW-0283">Flagellar rotation</keyword>
<dbReference type="InterPro" id="IPR046786">
    <property type="entry name" value="MotA_N"/>
</dbReference>
<evidence type="ECO:0000256" key="3">
    <source>
        <dbReference type="ARBA" id="ARBA00022692"/>
    </source>
</evidence>
<evidence type="ECO:0000259" key="9">
    <source>
        <dbReference type="Pfam" id="PF01618"/>
    </source>
</evidence>
<evidence type="ECO:0000259" key="10">
    <source>
        <dbReference type="Pfam" id="PF20560"/>
    </source>
</evidence>
<dbReference type="RefSeq" id="WP_050727100.1">
    <property type="nucleotide sequence ID" value="NZ_CP012332.1"/>
</dbReference>
<dbReference type="EMBL" id="CP012332">
    <property type="protein sequence ID" value="AKU93019.1"/>
    <property type="molecule type" value="Genomic_DNA"/>
</dbReference>
<dbReference type="Pfam" id="PF01618">
    <property type="entry name" value="MotA_ExbB"/>
    <property type="match status" value="1"/>
</dbReference>
<organism evidence="11 12">
    <name type="scientific">Vulgatibacter incomptus</name>
    <dbReference type="NCBI Taxonomy" id="1391653"/>
    <lineage>
        <taxon>Bacteria</taxon>
        <taxon>Pseudomonadati</taxon>
        <taxon>Myxococcota</taxon>
        <taxon>Myxococcia</taxon>
        <taxon>Myxococcales</taxon>
        <taxon>Cystobacterineae</taxon>
        <taxon>Vulgatibacteraceae</taxon>
        <taxon>Vulgatibacter</taxon>
    </lineage>
</organism>
<evidence type="ECO:0000313" key="12">
    <source>
        <dbReference type="Proteomes" id="UP000055590"/>
    </source>
</evidence>
<keyword evidence="6 8" id="KW-0472">Membrane</keyword>
<dbReference type="KEGG" id="vin:AKJ08_3406"/>
<comment type="subcellular location">
    <subcellularLocation>
        <location evidence="1">Cell membrane</location>
        <topology evidence="1">Multi-pass membrane protein</topology>
    </subcellularLocation>
    <subcellularLocation>
        <location evidence="7">Membrane</location>
        <topology evidence="7">Multi-pass membrane protein</topology>
    </subcellularLocation>
</comment>